<proteinExistence type="predicted"/>
<accession>A0A183AWV2</accession>
<dbReference type="AlphaFoldDB" id="A0A183AWV2"/>
<keyword evidence="2" id="KW-1185">Reference proteome</keyword>
<name>A0A183AWV2_9TREM</name>
<reference evidence="1 2" key="2">
    <citation type="submission" date="2018-11" db="EMBL/GenBank/DDBJ databases">
        <authorList>
            <consortium name="Pathogen Informatics"/>
        </authorList>
    </citation>
    <scope>NUCLEOTIDE SEQUENCE [LARGE SCALE GENOMIC DNA]</scope>
    <source>
        <strain evidence="1 2">Egypt</strain>
    </source>
</reference>
<dbReference type="EMBL" id="UZAN01050828">
    <property type="protein sequence ID" value="VDP88496.1"/>
    <property type="molecule type" value="Genomic_DNA"/>
</dbReference>
<dbReference type="OrthoDB" id="10056584at2759"/>
<protein>
    <submittedName>
        <fullName evidence="1 3">Uncharacterized protein</fullName>
    </submittedName>
</protein>
<sequence>MDQELAVAGSPAPTRREKGIKTCVKADIQCTAADLVLGTTLRLPGEFFMPRIMDSIGIQDYMQRLSTFMQSLSPAQTRIQQRKVFIPTDLFARIHSN</sequence>
<dbReference type="Proteomes" id="UP000272942">
    <property type="component" value="Unassembled WGS sequence"/>
</dbReference>
<evidence type="ECO:0000313" key="1">
    <source>
        <dbReference type="EMBL" id="VDP88496.1"/>
    </source>
</evidence>
<dbReference type="WBParaSite" id="ECPE_0001147201-mRNA-1">
    <property type="protein sequence ID" value="ECPE_0001147201-mRNA-1"/>
    <property type="gene ID" value="ECPE_0001147201"/>
</dbReference>
<gene>
    <name evidence="1" type="ORF">ECPE_LOCUS11436</name>
</gene>
<evidence type="ECO:0000313" key="2">
    <source>
        <dbReference type="Proteomes" id="UP000272942"/>
    </source>
</evidence>
<organism evidence="3">
    <name type="scientific">Echinostoma caproni</name>
    <dbReference type="NCBI Taxonomy" id="27848"/>
    <lineage>
        <taxon>Eukaryota</taxon>
        <taxon>Metazoa</taxon>
        <taxon>Spiralia</taxon>
        <taxon>Lophotrochozoa</taxon>
        <taxon>Platyhelminthes</taxon>
        <taxon>Trematoda</taxon>
        <taxon>Digenea</taxon>
        <taxon>Plagiorchiida</taxon>
        <taxon>Echinostomata</taxon>
        <taxon>Echinostomatoidea</taxon>
        <taxon>Echinostomatidae</taxon>
        <taxon>Echinostoma</taxon>
    </lineage>
</organism>
<evidence type="ECO:0000313" key="3">
    <source>
        <dbReference type="WBParaSite" id="ECPE_0001147201-mRNA-1"/>
    </source>
</evidence>
<reference evidence="3" key="1">
    <citation type="submission" date="2016-06" db="UniProtKB">
        <authorList>
            <consortium name="WormBaseParasite"/>
        </authorList>
    </citation>
    <scope>IDENTIFICATION</scope>
</reference>